<name>A0A7S4RZD3_9STRA</name>
<evidence type="ECO:0000256" key="4">
    <source>
        <dbReference type="RuleBase" id="RU004020"/>
    </source>
</evidence>
<feature type="domain" description="HSF-type DNA-binding" evidence="6">
    <location>
        <begin position="415"/>
        <end position="510"/>
    </location>
</feature>
<evidence type="ECO:0000259" key="6">
    <source>
        <dbReference type="SMART" id="SM00415"/>
    </source>
</evidence>
<keyword evidence="2" id="KW-0238">DNA-binding</keyword>
<feature type="compositionally biased region" description="Basic and acidic residues" evidence="5">
    <location>
        <begin position="176"/>
        <end position="193"/>
    </location>
</feature>
<accession>A0A7S4RZD3</accession>
<gene>
    <name evidence="7" type="ORF">DBRI00130_LOCUS26191</name>
</gene>
<feature type="compositionally biased region" description="Polar residues" evidence="5">
    <location>
        <begin position="194"/>
        <end position="205"/>
    </location>
</feature>
<evidence type="ECO:0000313" key="7">
    <source>
        <dbReference type="EMBL" id="CAE4628699.1"/>
    </source>
</evidence>
<feature type="compositionally biased region" description="Low complexity" evidence="5">
    <location>
        <begin position="271"/>
        <end position="283"/>
    </location>
</feature>
<dbReference type="AlphaFoldDB" id="A0A7S4RZD3"/>
<dbReference type="PANTHER" id="PTHR10015:SF206">
    <property type="entry name" value="HSF-TYPE DNA-BINDING DOMAIN-CONTAINING PROTEIN"/>
    <property type="match status" value="1"/>
</dbReference>
<dbReference type="InterPro" id="IPR000232">
    <property type="entry name" value="HSF_DNA-bd"/>
</dbReference>
<feature type="compositionally biased region" description="Low complexity" evidence="5">
    <location>
        <begin position="34"/>
        <end position="64"/>
    </location>
</feature>
<proteinExistence type="inferred from homology"/>
<feature type="compositionally biased region" description="Polar residues" evidence="5">
    <location>
        <begin position="68"/>
        <end position="86"/>
    </location>
</feature>
<dbReference type="InterPro" id="IPR036390">
    <property type="entry name" value="WH_DNA-bd_sf"/>
</dbReference>
<comment type="similarity">
    <text evidence="4">Belongs to the HSF family.</text>
</comment>
<dbReference type="PANTHER" id="PTHR10015">
    <property type="entry name" value="HEAT SHOCK TRANSCRIPTION FACTOR"/>
    <property type="match status" value="1"/>
</dbReference>
<reference evidence="7" key="1">
    <citation type="submission" date="2021-01" db="EMBL/GenBank/DDBJ databases">
        <authorList>
            <person name="Corre E."/>
            <person name="Pelletier E."/>
            <person name="Niang G."/>
            <person name="Scheremetjew M."/>
            <person name="Finn R."/>
            <person name="Kale V."/>
            <person name="Holt S."/>
            <person name="Cochrane G."/>
            <person name="Meng A."/>
            <person name="Brown T."/>
            <person name="Cohen L."/>
        </authorList>
    </citation>
    <scope>NUCLEOTIDE SEQUENCE</scope>
    <source>
        <strain evidence="7">GSO104</strain>
    </source>
</reference>
<keyword evidence="3" id="KW-0539">Nucleus</keyword>
<feature type="region of interest" description="Disordered" evidence="5">
    <location>
        <begin position="21"/>
        <end position="136"/>
    </location>
</feature>
<feature type="compositionally biased region" description="Low complexity" evidence="5">
    <location>
        <begin position="228"/>
        <end position="245"/>
    </location>
</feature>
<feature type="region of interest" description="Disordered" evidence="5">
    <location>
        <begin position="228"/>
        <end position="250"/>
    </location>
</feature>
<evidence type="ECO:0000256" key="5">
    <source>
        <dbReference type="SAM" id="MobiDB-lite"/>
    </source>
</evidence>
<sequence length="581" mass="64196">MSNDQENPDRICRWLNANKRNISSLSDSSEQDRTSNTSSISASSATRSLSACTSSSKTNSVSGAVVTSEESSAHQSRKIGSSPSSSDSERCTHSPLVHLRKRRKSVNTDPPSPPELKKARVEVNSSSASSDTSEKDYSSSSSILLYKCGTANSNVETFVSQRGKHNDTSSDTSDNGDVRQKKDMADGAEEHYSRSVSSTTFSGNAKDSADSSEEANCGMKSYLCSSVSSDTSDPESTGSSSTSSSLKRKKSVVRNVLQTYQNSFCSTPFDTNSTGSSSTSSSNRQKKSFVDKAMRTYTISSSSSSEGNKAENKKLEVCIADEKNEEFFLPSSPTQSSIPTERSARNEKKNAAASSDGYALIFGPIPPHPSNATLDLNLLSSKIDSCIYQNHSHITVEAVQTKLEQRKNSSWFSNKEPPFPQKLHEILAEPNNQEWIAWLPHGRAWKILDKTKLEENILPHYFRGCKLASFMRQVNNWGFDRVHFGPDENAYYNEYFLRGLPHIAAMMHRQPNGKLQQRMQSVYSQIRFTPDFHEMSKRHPLPDIDGQFPPSRGAIDLSSITSQYSSSNDERFKLSHRGGSE</sequence>
<dbReference type="Gene3D" id="1.10.10.10">
    <property type="entry name" value="Winged helix-like DNA-binding domain superfamily/Winged helix DNA-binding domain"/>
    <property type="match status" value="1"/>
</dbReference>
<feature type="region of interest" description="Disordered" evidence="5">
    <location>
        <begin position="329"/>
        <end position="350"/>
    </location>
</feature>
<dbReference type="SUPFAM" id="SSF46785">
    <property type="entry name" value="Winged helix' DNA-binding domain"/>
    <property type="match status" value="1"/>
</dbReference>
<protein>
    <recommendedName>
        <fullName evidence="6">HSF-type DNA-binding domain-containing protein</fullName>
    </recommendedName>
</protein>
<dbReference type="EMBL" id="HBNS01033465">
    <property type="protein sequence ID" value="CAE4628699.1"/>
    <property type="molecule type" value="Transcribed_RNA"/>
</dbReference>
<dbReference type="GO" id="GO:0043565">
    <property type="term" value="F:sequence-specific DNA binding"/>
    <property type="evidence" value="ECO:0007669"/>
    <property type="project" value="InterPro"/>
</dbReference>
<dbReference type="GO" id="GO:0003700">
    <property type="term" value="F:DNA-binding transcription factor activity"/>
    <property type="evidence" value="ECO:0007669"/>
    <property type="project" value="InterPro"/>
</dbReference>
<feature type="compositionally biased region" description="Polar residues" evidence="5">
    <location>
        <begin position="331"/>
        <end position="340"/>
    </location>
</feature>
<dbReference type="InterPro" id="IPR036388">
    <property type="entry name" value="WH-like_DNA-bd_sf"/>
</dbReference>
<feature type="region of interest" description="Disordered" evidence="5">
    <location>
        <begin position="268"/>
        <end position="289"/>
    </location>
</feature>
<dbReference type="PRINTS" id="PR00056">
    <property type="entry name" value="HSFDOMAIN"/>
</dbReference>
<evidence type="ECO:0000256" key="2">
    <source>
        <dbReference type="ARBA" id="ARBA00023125"/>
    </source>
</evidence>
<dbReference type="SMART" id="SM00415">
    <property type="entry name" value="HSF"/>
    <property type="match status" value="1"/>
</dbReference>
<evidence type="ECO:0000256" key="3">
    <source>
        <dbReference type="ARBA" id="ARBA00023242"/>
    </source>
</evidence>
<dbReference type="FunFam" id="1.10.10.10:FF:000479">
    <property type="entry name" value="Predicted protein"/>
    <property type="match status" value="1"/>
</dbReference>
<dbReference type="Pfam" id="PF00447">
    <property type="entry name" value="HSF_DNA-bind"/>
    <property type="match status" value="1"/>
</dbReference>
<organism evidence="7">
    <name type="scientific">Ditylum brightwellii</name>
    <dbReference type="NCBI Taxonomy" id="49249"/>
    <lineage>
        <taxon>Eukaryota</taxon>
        <taxon>Sar</taxon>
        <taxon>Stramenopiles</taxon>
        <taxon>Ochrophyta</taxon>
        <taxon>Bacillariophyta</taxon>
        <taxon>Mediophyceae</taxon>
        <taxon>Lithodesmiophycidae</taxon>
        <taxon>Lithodesmiales</taxon>
        <taxon>Lithodesmiaceae</taxon>
        <taxon>Ditylum</taxon>
    </lineage>
</organism>
<feature type="region of interest" description="Disordered" evidence="5">
    <location>
        <begin position="158"/>
        <end position="213"/>
    </location>
</feature>
<dbReference type="GO" id="GO:0005634">
    <property type="term" value="C:nucleus"/>
    <property type="evidence" value="ECO:0007669"/>
    <property type="project" value="UniProtKB-SubCell"/>
</dbReference>
<evidence type="ECO:0000256" key="1">
    <source>
        <dbReference type="ARBA" id="ARBA00004123"/>
    </source>
</evidence>
<comment type="subcellular location">
    <subcellularLocation>
        <location evidence="1">Nucleus</location>
    </subcellularLocation>
</comment>